<dbReference type="AlphaFoldDB" id="A0A4R8QA76"/>
<protein>
    <submittedName>
        <fullName evidence="2">Uncharacterized protein</fullName>
    </submittedName>
</protein>
<evidence type="ECO:0000313" key="3">
    <source>
        <dbReference type="Proteomes" id="UP000295083"/>
    </source>
</evidence>
<dbReference type="EMBL" id="QAPG01000041">
    <property type="protein sequence ID" value="TDZ35448.1"/>
    <property type="molecule type" value="Genomic_DNA"/>
</dbReference>
<feature type="compositionally biased region" description="Basic and acidic residues" evidence="1">
    <location>
        <begin position="45"/>
        <end position="59"/>
    </location>
</feature>
<comment type="caution">
    <text evidence="2">The sequence shown here is derived from an EMBL/GenBank/DDBJ whole genome shotgun (WGS) entry which is preliminary data.</text>
</comment>
<sequence length="66" mass="7583">MSASARFINMAVVPLTDCQSFQHRVVHTSLHQHRANLDGSLANRPHVDYRHLDEPERGATHRRKVN</sequence>
<feature type="region of interest" description="Disordered" evidence="1">
    <location>
        <begin position="37"/>
        <end position="66"/>
    </location>
</feature>
<accession>A0A4R8QA76</accession>
<dbReference type="Proteomes" id="UP000295083">
    <property type="component" value="Unassembled WGS sequence"/>
</dbReference>
<gene>
    <name evidence="2" type="ORF">C8035_v009359</name>
</gene>
<reference evidence="2 3" key="1">
    <citation type="submission" date="2018-11" db="EMBL/GenBank/DDBJ databases">
        <title>Genome sequence and assembly of Colletotrichum spinosum.</title>
        <authorList>
            <person name="Gan P."/>
            <person name="Shirasu K."/>
        </authorList>
    </citation>
    <scope>NUCLEOTIDE SEQUENCE [LARGE SCALE GENOMIC DNA]</scope>
    <source>
        <strain evidence="2 3">CBS 515.97</strain>
    </source>
</reference>
<organism evidence="2 3">
    <name type="scientific">Colletotrichum spinosum</name>
    <dbReference type="NCBI Taxonomy" id="1347390"/>
    <lineage>
        <taxon>Eukaryota</taxon>
        <taxon>Fungi</taxon>
        <taxon>Dikarya</taxon>
        <taxon>Ascomycota</taxon>
        <taxon>Pezizomycotina</taxon>
        <taxon>Sordariomycetes</taxon>
        <taxon>Hypocreomycetidae</taxon>
        <taxon>Glomerellales</taxon>
        <taxon>Glomerellaceae</taxon>
        <taxon>Colletotrichum</taxon>
        <taxon>Colletotrichum orbiculare species complex</taxon>
    </lineage>
</organism>
<proteinExistence type="predicted"/>
<name>A0A4R8QA76_9PEZI</name>
<evidence type="ECO:0000256" key="1">
    <source>
        <dbReference type="SAM" id="MobiDB-lite"/>
    </source>
</evidence>
<keyword evidence="3" id="KW-1185">Reference proteome</keyword>
<evidence type="ECO:0000313" key="2">
    <source>
        <dbReference type="EMBL" id="TDZ35448.1"/>
    </source>
</evidence>